<keyword evidence="2" id="KW-1185">Reference proteome</keyword>
<accession>A0ACB6RZ74</accession>
<dbReference type="Proteomes" id="UP000799754">
    <property type="component" value="Unassembled WGS sequence"/>
</dbReference>
<proteinExistence type="predicted"/>
<reference evidence="1" key="1">
    <citation type="journal article" date="2020" name="Stud. Mycol.">
        <title>101 Dothideomycetes genomes: a test case for predicting lifestyles and emergence of pathogens.</title>
        <authorList>
            <person name="Haridas S."/>
            <person name="Albert R."/>
            <person name="Binder M."/>
            <person name="Bloem J."/>
            <person name="Labutti K."/>
            <person name="Salamov A."/>
            <person name="Andreopoulos B."/>
            <person name="Baker S."/>
            <person name="Barry K."/>
            <person name="Bills G."/>
            <person name="Bluhm B."/>
            <person name="Cannon C."/>
            <person name="Castanera R."/>
            <person name="Culley D."/>
            <person name="Daum C."/>
            <person name="Ezra D."/>
            <person name="Gonzalez J."/>
            <person name="Henrissat B."/>
            <person name="Kuo A."/>
            <person name="Liang C."/>
            <person name="Lipzen A."/>
            <person name="Lutzoni F."/>
            <person name="Magnuson J."/>
            <person name="Mondo S."/>
            <person name="Nolan M."/>
            <person name="Ohm R."/>
            <person name="Pangilinan J."/>
            <person name="Park H.-J."/>
            <person name="Ramirez L."/>
            <person name="Alfaro M."/>
            <person name="Sun H."/>
            <person name="Tritt A."/>
            <person name="Yoshinaga Y."/>
            <person name="Zwiers L.-H."/>
            <person name="Turgeon B."/>
            <person name="Goodwin S."/>
            <person name="Spatafora J."/>
            <person name="Crous P."/>
            <person name="Grigoriev I."/>
        </authorList>
    </citation>
    <scope>NUCLEOTIDE SEQUENCE</scope>
    <source>
        <strain evidence="1">CBS 525.71</strain>
    </source>
</reference>
<gene>
    <name evidence="1" type="ORF">BU25DRAFT_410932</name>
</gene>
<sequence length="605" mass="69178">MSKQQNDRYCYGPLPQGQYIRVLTLEPGDQDAYLSGELQVVHIQQIRQYEAVSYAWGEPDRCFQFGSSGGIIELTASLDGALRRIRHRDQPRRLWVDQLCINQDDKEERSAQVQYMNAIYKNAARVLVWLGNDPQREAKDSFDMIHDLDRIFRDPKQRQGFGIKYTEKLHEQSSEVWAPLEHLTIRPWFTRGWIVQEIGTKAPATLYWGGEQCDWELISGVVRELANFHHLRGRFDLKTSAIKYTYQRFIEPPKPSRHVNRFSLMYELQRARHCELSDPRDRVFMFLGHYSVRSGNQLLSEMQADYSKTVDEVYIDVAKRALLGDPEKSLVTLATVQHPSLPSNRGEAIENGLPSWVPDWRTSEGHLMSEPVSPHCAHGERTYQTQIDGNILSVRGIKVDILEACSGILRWKEFHYDPTRKDLAIESLWIDVCGQKSFSIEPRYMGDPNNEPALSAYLQTLSVGGIATALREGRLYQNIDQKELFAQGLAYLTRALGTSDLMAEEIHELAAEGDYHNWTRNADCAASNRAFARTKNGRYVLGPKVIEPGDVLCVLYGGKMPFVLRPWIDGGFLLVGECYAHGLMQGMAIAMMERGELCEETFRIH</sequence>
<name>A0ACB6RZ74_9PLEO</name>
<organism evidence="1 2">
    <name type="scientific">Macroventuria anomochaeta</name>
    <dbReference type="NCBI Taxonomy" id="301207"/>
    <lineage>
        <taxon>Eukaryota</taxon>
        <taxon>Fungi</taxon>
        <taxon>Dikarya</taxon>
        <taxon>Ascomycota</taxon>
        <taxon>Pezizomycotina</taxon>
        <taxon>Dothideomycetes</taxon>
        <taxon>Pleosporomycetidae</taxon>
        <taxon>Pleosporales</taxon>
        <taxon>Pleosporineae</taxon>
        <taxon>Didymellaceae</taxon>
        <taxon>Macroventuria</taxon>
    </lineage>
</organism>
<evidence type="ECO:0000313" key="1">
    <source>
        <dbReference type="EMBL" id="KAF2627321.1"/>
    </source>
</evidence>
<dbReference type="EMBL" id="MU006717">
    <property type="protein sequence ID" value="KAF2627321.1"/>
    <property type="molecule type" value="Genomic_DNA"/>
</dbReference>
<evidence type="ECO:0000313" key="2">
    <source>
        <dbReference type="Proteomes" id="UP000799754"/>
    </source>
</evidence>
<protein>
    <submittedName>
        <fullName evidence="1">HET-domain-containing protein</fullName>
    </submittedName>
</protein>
<comment type="caution">
    <text evidence="1">The sequence shown here is derived from an EMBL/GenBank/DDBJ whole genome shotgun (WGS) entry which is preliminary data.</text>
</comment>